<dbReference type="EMBL" id="AUSU01003690">
    <property type="protein sequence ID" value="EPS66424.1"/>
    <property type="molecule type" value="Genomic_DNA"/>
</dbReference>
<sequence>RSQGLSSWTAVRIRPGKSEICRCPENYIGTQEKPSGRFMSTATFYSRCLSTSHGFKVGNLSSEASAESGGEKNDDLERHELFSWPGGVEETTLENGSDDIVSSKSEADFFEQEPMDDDVLDNKSSNPGTCILAAVVLDALPGSVKHSLDEWVKEEGNKVNNAEVLRTMRCLRRRKLFSKALQLCEWLESNDHVEFSESTYAGHLDLIGKVYGVQKAEEYIQCIPESFRGELVYRSLLTNAVIVKNVKKAEEVFNRMKQLGFPISCFTCNQLLLLYRKNNRRKLANVLVMMERQNVKPSLLTYQILIDAKGRMNDIVGMEQTLEAMKAEGMTPSIQIMASLAKHYADSGSEDKAEKVLKELEGDDLNSNREVCHLLLPVYASLGREDEVGRIWEVCESDPRSDECTAAIEAWGRLHRIENAEAAFEKAASKNPPSSKHFTVLLKAYASHHGLLDKGEALVKRMGETTGCTIGPLAWHALVKLYVDAGEAEKAYGVLDAAVKEKKQKKKKGRALHSSFVCLMDHYAKRGDVHNAERVCHMLKQSGYAPQIGQYQALLEAYINAKAPAYGFRDRMRADKVYPNRVVAAQLARIDAF</sequence>
<evidence type="ECO:0000313" key="4">
    <source>
        <dbReference type="Proteomes" id="UP000015453"/>
    </source>
</evidence>
<evidence type="ECO:0000313" key="3">
    <source>
        <dbReference type="EMBL" id="EPS66424.1"/>
    </source>
</evidence>
<keyword evidence="2" id="KW-0677">Repeat</keyword>
<organism evidence="3 4">
    <name type="scientific">Genlisea aurea</name>
    <dbReference type="NCBI Taxonomy" id="192259"/>
    <lineage>
        <taxon>Eukaryota</taxon>
        <taxon>Viridiplantae</taxon>
        <taxon>Streptophyta</taxon>
        <taxon>Embryophyta</taxon>
        <taxon>Tracheophyta</taxon>
        <taxon>Spermatophyta</taxon>
        <taxon>Magnoliopsida</taxon>
        <taxon>eudicotyledons</taxon>
        <taxon>Gunneridae</taxon>
        <taxon>Pentapetalae</taxon>
        <taxon>asterids</taxon>
        <taxon>lamiids</taxon>
        <taxon>Lamiales</taxon>
        <taxon>Lentibulariaceae</taxon>
        <taxon>Genlisea</taxon>
    </lineage>
</organism>
<evidence type="ECO:0008006" key="5">
    <source>
        <dbReference type="Google" id="ProtNLM"/>
    </source>
</evidence>
<dbReference type="Pfam" id="PF01535">
    <property type="entry name" value="PPR"/>
    <property type="match status" value="1"/>
</dbReference>
<dbReference type="PANTHER" id="PTHR45717:SF15">
    <property type="entry name" value="AGL218WP"/>
    <property type="match status" value="1"/>
</dbReference>
<dbReference type="GO" id="GO:0005739">
    <property type="term" value="C:mitochondrion"/>
    <property type="evidence" value="ECO:0007669"/>
    <property type="project" value="TreeGrafter"/>
</dbReference>
<dbReference type="PANTHER" id="PTHR45717">
    <property type="entry name" value="OS12G0527900 PROTEIN"/>
    <property type="match status" value="1"/>
</dbReference>
<dbReference type="Gene3D" id="1.25.40.10">
    <property type="entry name" value="Tetratricopeptide repeat domain"/>
    <property type="match status" value="2"/>
</dbReference>
<dbReference type="InterPro" id="IPR011990">
    <property type="entry name" value="TPR-like_helical_dom_sf"/>
</dbReference>
<keyword evidence="4" id="KW-1185">Reference proteome</keyword>
<accession>S8CHJ8</accession>
<evidence type="ECO:0000256" key="1">
    <source>
        <dbReference type="ARBA" id="ARBA00007626"/>
    </source>
</evidence>
<dbReference type="AlphaFoldDB" id="S8CHJ8"/>
<comment type="similarity">
    <text evidence="1">Belongs to the PPR family. P subfamily.</text>
</comment>
<evidence type="ECO:0000256" key="2">
    <source>
        <dbReference type="ARBA" id="ARBA00022737"/>
    </source>
</evidence>
<dbReference type="InterPro" id="IPR002885">
    <property type="entry name" value="PPR_rpt"/>
</dbReference>
<gene>
    <name evidence="3" type="ORF">M569_08354</name>
</gene>
<dbReference type="GO" id="GO:0003729">
    <property type="term" value="F:mRNA binding"/>
    <property type="evidence" value="ECO:0007669"/>
    <property type="project" value="UniProtKB-ARBA"/>
</dbReference>
<comment type="caution">
    <text evidence="3">The sequence shown here is derived from an EMBL/GenBank/DDBJ whole genome shotgun (WGS) entry which is preliminary data.</text>
</comment>
<dbReference type="OrthoDB" id="739241at2759"/>
<name>S8CHJ8_9LAMI</name>
<reference evidence="3 4" key="1">
    <citation type="journal article" date="2013" name="BMC Genomics">
        <title>The miniature genome of a carnivorous plant Genlisea aurea contains a low number of genes and short non-coding sequences.</title>
        <authorList>
            <person name="Leushkin E.V."/>
            <person name="Sutormin R.A."/>
            <person name="Nabieva E.R."/>
            <person name="Penin A.A."/>
            <person name="Kondrashov A.S."/>
            <person name="Logacheva M.D."/>
        </authorList>
    </citation>
    <scope>NUCLEOTIDE SEQUENCE [LARGE SCALE GENOMIC DNA]</scope>
</reference>
<dbReference type="Proteomes" id="UP000015453">
    <property type="component" value="Unassembled WGS sequence"/>
</dbReference>
<proteinExistence type="inferred from homology"/>
<dbReference type="Pfam" id="PF13812">
    <property type="entry name" value="PPR_3"/>
    <property type="match status" value="2"/>
</dbReference>
<feature type="non-terminal residue" evidence="3">
    <location>
        <position position="1"/>
    </location>
</feature>
<protein>
    <recommendedName>
        <fullName evidence="5">Pentacotripeptide-repeat region of PRORP domain-containing protein</fullName>
    </recommendedName>
</protein>
<feature type="non-terminal residue" evidence="3">
    <location>
        <position position="593"/>
    </location>
</feature>